<dbReference type="SMART" id="SM00267">
    <property type="entry name" value="GGDEF"/>
    <property type="match status" value="1"/>
</dbReference>
<dbReference type="InterPro" id="IPR029787">
    <property type="entry name" value="Nucleotide_cyclase"/>
</dbReference>
<dbReference type="PROSITE" id="PS50887">
    <property type="entry name" value="GGDEF"/>
    <property type="match status" value="1"/>
</dbReference>
<dbReference type="InterPro" id="IPR003607">
    <property type="entry name" value="HD/PDEase_dom"/>
</dbReference>
<dbReference type="RefSeq" id="WP_113920141.1">
    <property type="nucleotide sequence ID" value="NZ_QNRX01000005.1"/>
</dbReference>
<dbReference type="InterPro" id="IPR043128">
    <property type="entry name" value="Rev_trsase/Diguanyl_cyclase"/>
</dbReference>
<evidence type="ECO:0000256" key="1">
    <source>
        <dbReference type="SAM" id="Phobius"/>
    </source>
</evidence>
<dbReference type="Gene3D" id="3.30.70.270">
    <property type="match status" value="1"/>
</dbReference>
<evidence type="ECO:0000259" key="2">
    <source>
        <dbReference type="PROSITE" id="PS50887"/>
    </source>
</evidence>
<gene>
    <name evidence="4" type="ORF">DES36_10588</name>
</gene>
<dbReference type="Pfam" id="PF13487">
    <property type="entry name" value="HD_5"/>
    <property type="match status" value="1"/>
</dbReference>
<dbReference type="NCBIfam" id="TIGR00254">
    <property type="entry name" value="GGDEF"/>
    <property type="match status" value="1"/>
</dbReference>
<comment type="caution">
    <text evidence="4">The sequence shown here is derived from an EMBL/GenBank/DDBJ whole genome shotgun (WGS) entry which is preliminary data.</text>
</comment>
<dbReference type="PROSITE" id="PS51832">
    <property type="entry name" value="HD_GYP"/>
    <property type="match status" value="1"/>
</dbReference>
<name>A0A366IAE5_9FIRM</name>
<keyword evidence="1" id="KW-0472">Membrane</keyword>
<dbReference type="SUPFAM" id="SSF55073">
    <property type="entry name" value="Nucleotide cyclase"/>
    <property type="match status" value="1"/>
</dbReference>
<organism evidence="4 5">
    <name type="scientific">Alkalibaculum bacchi</name>
    <dbReference type="NCBI Taxonomy" id="645887"/>
    <lineage>
        <taxon>Bacteria</taxon>
        <taxon>Bacillati</taxon>
        <taxon>Bacillota</taxon>
        <taxon>Clostridia</taxon>
        <taxon>Eubacteriales</taxon>
        <taxon>Eubacteriaceae</taxon>
        <taxon>Alkalibaculum</taxon>
    </lineage>
</organism>
<evidence type="ECO:0000313" key="5">
    <source>
        <dbReference type="Proteomes" id="UP000253490"/>
    </source>
</evidence>
<sequence>MNGVRIIILIFIIFVLLIHVLIYKRRNNILIENKKRYEKEVLRLQILTNVLTRKFISKQEQLDYLLHQALKLTQSQYGYIYLYDEERREFCLNSWTSSIIKDCILMEESMKYELDKTGVCEEVVRQKKPIVINDVHKECVQKKGCSGCPKGYGSLNKLMTIPVIIDDEIVAIVGVGNKSRDYNDEDIYHLTALMSGVWHAVERRKTLENIEYLSFHDSLTDLYNRRFFDEEVKRLDRERNLPISIIMGDVNGLKFTNDIFGHSYGDLLLKKIAEVLKEVCRADDIIARIGGDEFMILLPRTNYCEAKKIISRIKNELPMKKVRFIKCDMSLGAYTKVDKNQSFKEVIDKAEEKMYFEKSIRKKEVQEQLVSFIINELHKISETEYNHYLRVSQLCKKLGRVLFLPEDEIQNLKTAGYIHDIGKVALDQKYFDKEYKLCHQEIKEMKKHPLLGYRILNLVHANNKLAEAVLHHHELWDGSGYPQGLKGEEIPLYSRIISLAECYDRYTNENDENNPIEKKEVLSHIKEFAGQKYDPKLAELFIKIIE</sequence>
<dbReference type="CDD" id="cd01949">
    <property type="entry name" value="GGDEF"/>
    <property type="match status" value="1"/>
</dbReference>
<keyword evidence="5" id="KW-1185">Reference proteome</keyword>
<keyword evidence="1" id="KW-0812">Transmembrane</keyword>
<proteinExistence type="predicted"/>
<protein>
    <submittedName>
        <fullName evidence="4">Diguanylate cyclase (GGDEF)-like protein</fullName>
    </submittedName>
</protein>
<reference evidence="4 5" key="1">
    <citation type="submission" date="2018-06" db="EMBL/GenBank/DDBJ databases">
        <title>Genomic Encyclopedia of Type Strains, Phase IV (KMG-IV): sequencing the most valuable type-strain genomes for metagenomic binning, comparative biology and taxonomic classification.</title>
        <authorList>
            <person name="Goeker M."/>
        </authorList>
    </citation>
    <scope>NUCLEOTIDE SEQUENCE [LARGE SCALE GENOMIC DNA]</scope>
    <source>
        <strain evidence="4 5">DSM 22112</strain>
    </source>
</reference>
<dbReference type="PANTHER" id="PTHR43155:SF2">
    <property type="entry name" value="CYCLIC DI-GMP PHOSPHODIESTERASE PA4108"/>
    <property type="match status" value="1"/>
</dbReference>
<dbReference type="InterPro" id="IPR029016">
    <property type="entry name" value="GAF-like_dom_sf"/>
</dbReference>
<dbReference type="SUPFAM" id="SSF109604">
    <property type="entry name" value="HD-domain/PDEase-like"/>
    <property type="match status" value="1"/>
</dbReference>
<dbReference type="InterPro" id="IPR037522">
    <property type="entry name" value="HD_GYP_dom"/>
</dbReference>
<dbReference type="InterPro" id="IPR000160">
    <property type="entry name" value="GGDEF_dom"/>
</dbReference>
<dbReference type="AlphaFoldDB" id="A0A366IAE5"/>
<feature type="domain" description="HD-GYP" evidence="3">
    <location>
        <begin position="362"/>
        <end position="546"/>
    </location>
</feature>
<dbReference type="Pfam" id="PF00990">
    <property type="entry name" value="GGDEF"/>
    <property type="match status" value="1"/>
</dbReference>
<dbReference type="InterPro" id="IPR003018">
    <property type="entry name" value="GAF"/>
</dbReference>
<dbReference type="SMART" id="SM00065">
    <property type="entry name" value="GAF"/>
    <property type="match status" value="1"/>
</dbReference>
<feature type="domain" description="GGDEF" evidence="2">
    <location>
        <begin position="241"/>
        <end position="370"/>
    </location>
</feature>
<dbReference type="EMBL" id="QNRX01000005">
    <property type="protein sequence ID" value="RBP66707.1"/>
    <property type="molecule type" value="Genomic_DNA"/>
</dbReference>
<dbReference type="PANTHER" id="PTHR43155">
    <property type="entry name" value="CYCLIC DI-GMP PHOSPHODIESTERASE PA4108-RELATED"/>
    <property type="match status" value="1"/>
</dbReference>
<dbReference type="Pfam" id="PF13185">
    <property type="entry name" value="GAF_2"/>
    <property type="match status" value="1"/>
</dbReference>
<dbReference type="Gene3D" id="1.10.3210.10">
    <property type="entry name" value="Hypothetical protein af1432"/>
    <property type="match status" value="1"/>
</dbReference>
<evidence type="ECO:0000259" key="3">
    <source>
        <dbReference type="PROSITE" id="PS51832"/>
    </source>
</evidence>
<dbReference type="Gene3D" id="3.30.450.40">
    <property type="match status" value="1"/>
</dbReference>
<evidence type="ECO:0000313" key="4">
    <source>
        <dbReference type="EMBL" id="RBP66707.1"/>
    </source>
</evidence>
<dbReference type="CDD" id="cd00077">
    <property type="entry name" value="HDc"/>
    <property type="match status" value="1"/>
</dbReference>
<feature type="transmembrane region" description="Helical" evidence="1">
    <location>
        <begin position="6"/>
        <end position="23"/>
    </location>
</feature>
<accession>A0A366IAE5</accession>
<dbReference type="Proteomes" id="UP000253490">
    <property type="component" value="Unassembled WGS sequence"/>
</dbReference>
<keyword evidence="1" id="KW-1133">Transmembrane helix</keyword>
<dbReference type="OrthoDB" id="9804747at2"/>
<dbReference type="SUPFAM" id="SSF55781">
    <property type="entry name" value="GAF domain-like"/>
    <property type="match status" value="1"/>
</dbReference>